<comment type="caution">
    <text evidence="2">The sequence shown here is derived from an EMBL/GenBank/DDBJ whole genome shotgun (WGS) entry which is preliminary data.</text>
</comment>
<gene>
    <name evidence="2" type="ORF">EFD55_25955</name>
    <name evidence="1" type="ORF">FHS26_005578</name>
</gene>
<dbReference type="InterPro" id="IPR048922">
    <property type="entry name" value="Bbp16"/>
</dbReference>
<sequence>MIFDKQSLLSDAQAITADAASTNVINLGPIATGTVRNIGKGKKIPLSIQVVEAFNNLTSLEIKVQVDDNEAFASPKQIGTTGLLVLADLALGKKINIDSVPRDADERFFRLFYDVTGTAPTSGKITAGVVAATE</sequence>
<dbReference type="RefSeq" id="WP_125848781.1">
    <property type="nucleotide sequence ID" value="NZ_JACHXH010000025.1"/>
</dbReference>
<reference evidence="2 3" key="1">
    <citation type="submission" date="2018-11" db="EMBL/GenBank/DDBJ databases">
        <authorList>
            <person name="Huo Y."/>
        </authorList>
    </citation>
    <scope>NUCLEOTIDE SEQUENCE [LARGE SCALE GENOMIC DNA]</scope>
    <source>
        <strain evidence="2 3">DSM 30132</strain>
    </source>
</reference>
<accession>A0A427MDC4</accession>
<dbReference type="Gene3D" id="2.60.120.1110">
    <property type="match status" value="1"/>
</dbReference>
<dbReference type="EMBL" id="RJJT01000022">
    <property type="protein sequence ID" value="RSB65886.1"/>
    <property type="molecule type" value="Genomic_DNA"/>
</dbReference>
<evidence type="ECO:0000313" key="1">
    <source>
        <dbReference type="EMBL" id="MBB3137810.1"/>
    </source>
</evidence>
<organism evidence="2 3">
    <name type="scientific">Rhizobium pisi</name>
    <dbReference type="NCBI Taxonomy" id="574561"/>
    <lineage>
        <taxon>Bacteria</taxon>
        <taxon>Pseudomonadati</taxon>
        <taxon>Pseudomonadota</taxon>
        <taxon>Alphaproteobacteria</taxon>
        <taxon>Hyphomicrobiales</taxon>
        <taxon>Rhizobiaceae</taxon>
        <taxon>Rhizobium/Agrobacterium group</taxon>
        <taxon>Rhizobium</taxon>
    </lineage>
</organism>
<proteinExistence type="predicted"/>
<evidence type="ECO:0000313" key="4">
    <source>
        <dbReference type="Proteomes" id="UP000518315"/>
    </source>
</evidence>
<name>A0A427MDC4_9HYPH</name>
<protein>
    <submittedName>
        <fullName evidence="2">Uncharacterized protein</fullName>
    </submittedName>
</protein>
<dbReference type="OrthoDB" id="5455995at2"/>
<evidence type="ECO:0000313" key="2">
    <source>
        <dbReference type="EMBL" id="RSB65886.1"/>
    </source>
</evidence>
<reference evidence="1 4" key="2">
    <citation type="submission" date="2020-08" db="EMBL/GenBank/DDBJ databases">
        <title>Genomic Encyclopedia of Type Strains, Phase III (KMG-III): the genomes of soil and plant-associated and newly described type strains.</title>
        <authorList>
            <person name="Whitman W."/>
        </authorList>
    </citation>
    <scope>NUCLEOTIDE SEQUENCE [LARGE SCALE GENOMIC DNA]</scope>
    <source>
        <strain evidence="1 4">CECT 4113</strain>
    </source>
</reference>
<evidence type="ECO:0000313" key="3">
    <source>
        <dbReference type="Proteomes" id="UP000277279"/>
    </source>
</evidence>
<dbReference type="Pfam" id="PF21190">
    <property type="entry name" value="Bbp16"/>
    <property type="match status" value="1"/>
</dbReference>
<dbReference type="Proteomes" id="UP000277279">
    <property type="component" value="Unassembled WGS sequence"/>
</dbReference>
<dbReference type="AlphaFoldDB" id="A0A427MDC4"/>
<dbReference type="EMBL" id="JACHXH010000025">
    <property type="protein sequence ID" value="MBB3137810.1"/>
    <property type="molecule type" value="Genomic_DNA"/>
</dbReference>
<keyword evidence="4" id="KW-1185">Reference proteome</keyword>
<dbReference type="Proteomes" id="UP000518315">
    <property type="component" value="Unassembled WGS sequence"/>
</dbReference>